<sequence length="84" mass="9181">MASTSVTVKVNGIEELKELTKAIEDVVTALEKLNKCTNKRNTVTVSPTFDVTTAQCVDAVSTKVIERINDEITKSLTVFGNKSY</sequence>
<accession>A0A0K2CNV7</accession>
<keyword evidence="2" id="KW-1185">Reference proteome</keyword>
<name>A0A0K2CNV7_9CAUD</name>
<dbReference type="EMBL" id="KT151956">
    <property type="protein sequence ID" value="ALA07403.1"/>
    <property type="molecule type" value="Genomic_DNA"/>
</dbReference>
<protein>
    <submittedName>
        <fullName evidence="1">Uncharacterized protein</fullName>
    </submittedName>
</protein>
<proteinExistence type="predicted"/>
<dbReference type="OrthoDB" id="23336at10239"/>
<gene>
    <name evidence="1" type="ORF">OSIRIS_103</name>
</gene>
<evidence type="ECO:0000313" key="1">
    <source>
        <dbReference type="EMBL" id="ALA07403.1"/>
    </source>
</evidence>
<reference evidence="1 2" key="1">
    <citation type="journal article" date="2015" name="Genome Announc.">
        <title>Genome Sequences of Five Additional Brevibacillus laterosporus Bacteriophages.</title>
        <authorList>
            <person name="Merrill B.D."/>
            <person name="Berg J.A."/>
            <person name="Graves K.A."/>
            <person name="Ward A.T."/>
            <person name="Hilton J.A."/>
            <person name="Wake B.N."/>
            <person name="Grose J.H."/>
            <person name="Breakwell D.P."/>
            <person name="Burnett S.H."/>
        </authorList>
    </citation>
    <scope>NUCLEOTIDE SEQUENCE [LARGE SCALE GENOMIC DNA]</scope>
</reference>
<dbReference type="RefSeq" id="YP_009215117.1">
    <property type="nucleotide sequence ID" value="NC_028969.1"/>
</dbReference>
<organism evidence="1 2">
    <name type="scientific">Brevibacillus phage Osiris</name>
    <dbReference type="NCBI Taxonomy" id="1691955"/>
    <lineage>
        <taxon>Viruses</taxon>
        <taxon>Duplodnaviria</taxon>
        <taxon>Heunggongvirae</taxon>
        <taxon>Uroviricota</taxon>
        <taxon>Caudoviricetes</taxon>
        <taxon>Jimmervirus</taxon>
        <taxon>Jimmervirus osiris</taxon>
    </lineage>
</organism>
<dbReference type="GeneID" id="26641442"/>
<dbReference type="Proteomes" id="UP000202966">
    <property type="component" value="Segment"/>
</dbReference>
<evidence type="ECO:0000313" key="2">
    <source>
        <dbReference type="Proteomes" id="UP000202966"/>
    </source>
</evidence>
<dbReference type="KEGG" id="vg:26641442"/>